<dbReference type="CDD" id="cd16010">
    <property type="entry name" value="iPGM"/>
    <property type="match status" value="1"/>
</dbReference>
<dbReference type="InterPro" id="IPR005995">
    <property type="entry name" value="Pgm_bpd_ind"/>
</dbReference>
<feature type="binding site" evidence="9 12">
    <location>
        <position position="459"/>
    </location>
    <ligand>
        <name>Mn(2+)</name>
        <dbReference type="ChEBI" id="CHEBI:29035"/>
        <label>1</label>
    </ligand>
</feature>
<proteinExistence type="inferred from homology"/>
<dbReference type="PANTHER" id="PTHR31637">
    <property type="entry name" value="2,3-BISPHOSPHOGLYCERATE-INDEPENDENT PHOSPHOGLYCERATE MUTASE"/>
    <property type="match status" value="1"/>
</dbReference>
<dbReference type="Gene3D" id="3.40.720.10">
    <property type="entry name" value="Alkaline Phosphatase, subunit A"/>
    <property type="match status" value="1"/>
</dbReference>
<feature type="binding site" evidence="9">
    <location>
        <position position="121"/>
    </location>
    <ligand>
        <name>substrate</name>
    </ligand>
</feature>
<dbReference type="GO" id="GO:0006096">
    <property type="term" value="P:glycolytic process"/>
    <property type="evidence" value="ECO:0007669"/>
    <property type="project" value="UniProtKB-UniRule"/>
</dbReference>
<protein>
    <recommendedName>
        <fullName evidence="9 10">2,3-bisphosphoglycerate-independent phosphoglycerate mutase</fullName>
        <shortName evidence="9">BPG-independent PGAM</shortName>
        <shortName evidence="9">Phosphoglyceromutase</shortName>
        <shortName evidence="9">iPGM</shortName>
        <ecNumber evidence="9 10">5.4.2.12</ecNumber>
    </recommendedName>
</protein>
<dbReference type="FunFam" id="3.40.1450.10:FF:000002">
    <property type="entry name" value="2,3-bisphosphoglycerate-independent phosphoglycerate mutase"/>
    <property type="match status" value="1"/>
</dbReference>
<dbReference type="InterPro" id="IPR006124">
    <property type="entry name" value="Metalloenzyme"/>
</dbReference>
<dbReference type="PANTHER" id="PTHR31637:SF0">
    <property type="entry name" value="2,3-BISPHOSPHOGLYCERATE-INDEPENDENT PHOSPHOGLYCERATE MUTASE"/>
    <property type="match status" value="1"/>
</dbReference>
<evidence type="ECO:0000256" key="3">
    <source>
        <dbReference type="ARBA" id="ARBA00004798"/>
    </source>
</evidence>
<evidence type="ECO:0000313" key="16">
    <source>
        <dbReference type="Proteomes" id="UP000709672"/>
    </source>
</evidence>
<evidence type="ECO:0000256" key="8">
    <source>
        <dbReference type="ARBA" id="ARBA00023235"/>
    </source>
</evidence>
<feature type="binding site" evidence="9">
    <location>
        <position position="189"/>
    </location>
    <ligand>
        <name>substrate</name>
    </ligand>
</feature>
<comment type="pathway">
    <text evidence="3 9">Carbohydrate degradation; glycolysis; pyruvate from D-glyceraldehyde 3-phosphate: step 3/5.</text>
</comment>
<dbReference type="EMBL" id="JACPHQ010000017">
    <property type="protein sequence ID" value="MBI2465901.1"/>
    <property type="molecule type" value="Genomic_DNA"/>
</dbReference>
<keyword evidence="6 9" id="KW-0324">Glycolysis</keyword>
<feature type="binding site" evidence="9">
    <location>
        <begin position="259"/>
        <end position="262"/>
    </location>
    <ligand>
        <name>substrate</name>
    </ligand>
</feature>
<evidence type="ECO:0000259" key="13">
    <source>
        <dbReference type="Pfam" id="PF01676"/>
    </source>
</evidence>
<feature type="binding site" evidence="9 12">
    <location>
        <position position="403"/>
    </location>
    <ligand>
        <name>Mn(2+)</name>
        <dbReference type="ChEBI" id="CHEBI:29035"/>
        <label>1</label>
    </ligand>
</feature>
<evidence type="ECO:0000256" key="9">
    <source>
        <dbReference type="HAMAP-Rule" id="MF_01038"/>
    </source>
</evidence>
<feature type="binding site" evidence="9">
    <location>
        <position position="183"/>
    </location>
    <ligand>
        <name>substrate</name>
    </ligand>
</feature>
<keyword evidence="7 9" id="KW-0464">Manganese</keyword>
<feature type="binding site" evidence="9">
    <location>
        <position position="332"/>
    </location>
    <ligand>
        <name>substrate</name>
    </ligand>
</feature>
<evidence type="ECO:0000256" key="5">
    <source>
        <dbReference type="ARBA" id="ARBA00022723"/>
    </source>
</evidence>
<comment type="similarity">
    <text evidence="4 9">Belongs to the BPG-independent phosphoglycerate mutase family.</text>
</comment>
<evidence type="ECO:0000256" key="12">
    <source>
        <dbReference type="PIRSR" id="PIRSR001492-3"/>
    </source>
</evidence>
<evidence type="ECO:0000256" key="7">
    <source>
        <dbReference type="ARBA" id="ARBA00023211"/>
    </source>
</evidence>
<evidence type="ECO:0000313" key="15">
    <source>
        <dbReference type="EMBL" id="MBI2465901.1"/>
    </source>
</evidence>
<evidence type="ECO:0000256" key="1">
    <source>
        <dbReference type="ARBA" id="ARBA00000370"/>
    </source>
</evidence>
<dbReference type="PIRSF" id="PIRSF001492">
    <property type="entry name" value="IPGAM"/>
    <property type="match status" value="1"/>
</dbReference>
<dbReference type="InterPro" id="IPR011258">
    <property type="entry name" value="BPG-indep_PGM_N"/>
</dbReference>
<dbReference type="GO" id="GO:0030145">
    <property type="term" value="F:manganese ion binding"/>
    <property type="evidence" value="ECO:0007669"/>
    <property type="project" value="UniProtKB-UniRule"/>
</dbReference>
<evidence type="ECO:0000256" key="4">
    <source>
        <dbReference type="ARBA" id="ARBA00008819"/>
    </source>
</evidence>
<dbReference type="SUPFAM" id="SSF64158">
    <property type="entry name" value="2,3-Bisphosphoglycerate-independent phosphoglycerate mutase, substrate-binding domain"/>
    <property type="match status" value="1"/>
</dbReference>
<accession>A0A932DS52</accession>
<feature type="active site" description="Phosphoserine intermediate" evidence="9 11">
    <location>
        <position position="60"/>
    </location>
</feature>
<dbReference type="EC" id="5.4.2.12" evidence="9 10"/>
<comment type="caution">
    <text evidence="9">Lacks conserved residue(s) required for the propagation of feature annotation.</text>
</comment>
<comment type="catalytic activity">
    <reaction evidence="1 9">
        <text>(2R)-2-phosphoglycerate = (2R)-3-phosphoglycerate</text>
        <dbReference type="Rhea" id="RHEA:15901"/>
        <dbReference type="ChEBI" id="CHEBI:58272"/>
        <dbReference type="ChEBI" id="CHEBI:58289"/>
        <dbReference type="EC" id="5.4.2.12"/>
    </reaction>
</comment>
<evidence type="ECO:0000256" key="10">
    <source>
        <dbReference type="NCBIfam" id="TIGR01307"/>
    </source>
</evidence>
<dbReference type="SUPFAM" id="SSF53649">
    <property type="entry name" value="Alkaline phosphatase-like"/>
    <property type="match status" value="1"/>
</dbReference>
<evidence type="ECO:0000259" key="14">
    <source>
        <dbReference type="Pfam" id="PF06415"/>
    </source>
</evidence>
<comment type="caution">
    <text evidence="15">The sequence shown here is derived from an EMBL/GenBank/DDBJ whole genome shotgun (WGS) entry which is preliminary data.</text>
</comment>
<dbReference type="AlphaFoldDB" id="A0A932DS52"/>
<feature type="binding site" evidence="9 12">
    <location>
        <position position="441"/>
    </location>
    <ligand>
        <name>Mn(2+)</name>
        <dbReference type="ChEBI" id="CHEBI:29035"/>
        <label>2</label>
    </ligand>
</feature>
<feature type="binding site" evidence="9 12">
    <location>
        <position position="399"/>
    </location>
    <ligand>
        <name>Mn(2+)</name>
        <dbReference type="ChEBI" id="CHEBI:29035"/>
        <label>1</label>
    </ligand>
</feature>
<reference evidence="15" key="1">
    <citation type="submission" date="2020-07" db="EMBL/GenBank/DDBJ databases">
        <title>Huge and variable diversity of episymbiotic CPR bacteria and DPANN archaea in groundwater ecosystems.</title>
        <authorList>
            <person name="He C.Y."/>
            <person name="Keren R."/>
            <person name="Whittaker M."/>
            <person name="Farag I.F."/>
            <person name="Doudna J."/>
            <person name="Cate J.H.D."/>
            <person name="Banfield J.F."/>
        </authorList>
    </citation>
    <scope>NUCLEOTIDE SEQUENCE</scope>
    <source>
        <strain evidence="15">NC_groundwater_418_Ag_B-0.1um_45_10</strain>
    </source>
</reference>
<dbReference type="InterPro" id="IPR017850">
    <property type="entry name" value="Alkaline_phosphatase_core_sf"/>
</dbReference>
<sequence length="527" mass="57440">MKPVVLLILDGYGIGPESVGNAIAQAKKPNLDFVEKSFPFVLLQASGVSVGLPWGEPGNSEVGHTALGTGQLWHQPLTRITQTIQNGTFFKNPVLKKAAGHAREHNSSWHLVGLIGSGSVHSFIDHLYALIEIAKGENVKEVWLHLATDGQDSPPKEAATSIQNLIERLRWVGSGKISSVIGRFYSMDRDGHWDRIEKAYRLIVQGQGEKTTDIISTLKKQYSAGQNDQYIEPIIQMDESGQPVGLIKDNDAVIFFNFREDRARQLARAVIQPDFKEFSRPELKNMFYATLVLYETGLPAEVISSAPELKYTLSQIISEHGKKQFKIAETEKYAHVTYFFNGGREAVFPGEERKLVKSASAMHFNETPEMQAAEISGNLAATIKSGGYDFLLANLANADMVGHTGDQTATVKAVEALDAAVGKIVNAVLETGGTLIITADHGNAEEKINPLTGEINTEHTSNPVPIYLVASNLKKEKTAARISQLKNAPEGVKGILPDVAATVLDLLAIPPPSDMDGKSLLPILYDQ</sequence>
<organism evidence="15 16">
    <name type="scientific">Candidatus Sungiibacteriota bacterium</name>
    <dbReference type="NCBI Taxonomy" id="2750080"/>
    <lineage>
        <taxon>Bacteria</taxon>
        <taxon>Candidatus Sungiibacteriota</taxon>
    </lineage>
</organism>
<evidence type="ECO:0000256" key="11">
    <source>
        <dbReference type="PIRSR" id="PIRSR001492-1"/>
    </source>
</evidence>
<comment type="function">
    <text evidence="2 9">Catalyzes the interconversion of 2-phosphoglycerate and 3-phosphoglycerate.</text>
</comment>
<feature type="domain" description="Metalloenzyme" evidence="13">
    <location>
        <begin position="2"/>
        <end position="509"/>
    </location>
</feature>
<evidence type="ECO:0000256" key="6">
    <source>
        <dbReference type="ARBA" id="ARBA00023152"/>
    </source>
</evidence>
<feature type="binding site" evidence="9 12">
    <location>
        <position position="60"/>
    </location>
    <ligand>
        <name>Mn(2+)</name>
        <dbReference type="ChEBI" id="CHEBI:29035"/>
        <label>2</label>
    </ligand>
</feature>
<gene>
    <name evidence="9" type="primary">gpmI</name>
    <name evidence="15" type="ORF">HYV66_01565</name>
</gene>
<dbReference type="Gene3D" id="3.40.1450.10">
    <property type="entry name" value="BPG-independent phosphoglycerate mutase, domain B"/>
    <property type="match status" value="1"/>
</dbReference>
<comment type="cofactor">
    <cofactor evidence="9">
        <name>Mn(2+)</name>
        <dbReference type="ChEBI" id="CHEBI:29035"/>
    </cofactor>
    <text evidence="9">Binds 2 manganese ions per subunit.</text>
</comment>
<dbReference type="HAMAP" id="MF_01038">
    <property type="entry name" value="GpmI"/>
    <property type="match status" value="1"/>
</dbReference>
<dbReference type="Pfam" id="PF01676">
    <property type="entry name" value="Metalloenzyme"/>
    <property type="match status" value="1"/>
</dbReference>
<feature type="binding site" evidence="9 12">
    <location>
        <position position="10"/>
    </location>
    <ligand>
        <name>Mn(2+)</name>
        <dbReference type="ChEBI" id="CHEBI:29035"/>
        <label>2</label>
    </ligand>
</feature>
<dbReference type="Pfam" id="PF06415">
    <property type="entry name" value="iPGM_N"/>
    <property type="match status" value="1"/>
</dbReference>
<name>A0A932DS52_9BACT</name>
<dbReference type="GO" id="GO:0004619">
    <property type="term" value="F:phosphoglycerate mutase activity"/>
    <property type="evidence" value="ECO:0007669"/>
    <property type="project" value="UniProtKB-UniRule"/>
</dbReference>
<keyword evidence="5 9" id="KW-0479">Metal-binding</keyword>
<keyword evidence="8 9" id="KW-0413">Isomerase</keyword>
<feature type="domain" description="BPG-independent PGAM N-terminal" evidence="14">
    <location>
        <begin position="80"/>
        <end position="295"/>
    </location>
</feature>
<comment type="subunit">
    <text evidence="9">Monomer.</text>
</comment>
<dbReference type="GO" id="GO:0006007">
    <property type="term" value="P:glucose catabolic process"/>
    <property type="evidence" value="ECO:0007669"/>
    <property type="project" value="InterPro"/>
</dbReference>
<evidence type="ECO:0000256" key="2">
    <source>
        <dbReference type="ARBA" id="ARBA00002315"/>
    </source>
</evidence>
<feature type="binding site" evidence="9 12">
    <location>
        <position position="440"/>
    </location>
    <ligand>
        <name>Mn(2+)</name>
        <dbReference type="ChEBI" id="CHEBI:29035"/>
        <label>2</label>
    </ligand>
</feature>
<dbReference type="GO" id="GO:0005829">
    <property type="term" value="C:cytosol"/>
    <property type="evidence" value="ECO:0007669"/>
    <property type="project" value="TreeGrafter"/>
</dbReference>
<dbReference type="InterPro" id="IPR036646">
    <property type="entry name" value="PGAM_B_sf"/>
</dbReference>
<dbReference type="Proteomes" id="UP000709672">
    <property type="component" value="Unassembled WGS sequence"/>
</dbReference>
<dbReference type="NCBIfam" id="TIGR01307">
    <property type="entry name" value="pgm_bpd_ind"/>
    <property type="match status" value="1"/>
</dbReference>